<dbReference type="GO" id="GO:0005524">
    <property type="term" value="F:ATP binding"/>
    <property type="evidence" value="ECO:0007669"/>
    <property type="project" value="UniProtKB-KW"/>
</dbReference>
<evidence type="ECO:0000256" key="2">
    <source>
        <dbReference type="ARBA" id="ARBA00022448"/>
    </source>
</evidence>
<sequence length="244" mass="27370">MSREMISVNNLTKKIRRRIIIDNLNFKVNEGEICGFIGPNGAGKTTMIRILTGLIGKTSGEVYLNGVDVTKDRKKALENLGAIVEEPIFFPYLTGEEALLNLSILNEGMTKEEREEKVKEVIKIVRLEGREGDKVSTYSLGMKQRLGIAQALLNNPKVIILDEPTNGLDPIGIVDLRELILNLNKERGITFFISSHLLDELQKICNNLVMIKEGKLVWSGSKNDLLNTMKDSNNLEEVFVNLMK</sequence>
<dbReference type="InterPro" id="IPR003439">
    <property type="entry name" value="ABC_transporter-like_ATP-bd"/>
</dbReference>
<evidence type="ECO:0000256" key="3">
    <source>
        <dbReference type="ARBA" id="ARBA00022741"/>
    </source>
</evidence>
<accession>A0A1M4SLF3</accession>
<evidence type="ECO:0000259" key="5">
    <source>
        <dbReference type="PROSITE" id="PS50893"/>
    </source>
</evidence>
<name>A0A1M4SLF3_9CLOT</name>
<reference evidence="6 7" key="1">
    <citation type="submission" date="2016-11" db="EMBL/GenBank/DDBJ databases">
        <authorList>
            <person name="Jaros S."/>
            <person name="Januszkiewicz K."/>
            <person name="Wedrychowicz H."/>
        </authorList>
    </citation>
    <scope>NUCLEOTIDE SEQUENCE [LARGE SCALE GENOMIC DNA]</scope>
    <source>
        <strain evidence="6 7">DSM 2631</strain>
    </source>
</reference>
<dbReference type="Pfam" id="PF00005">
    <property type="entry name" value="ABC_tran"/>
    <property type="match status" value="1"/>
</dbReference>
<dbReference type="InterPro" id="IPR017871">
    <property type="entry name" value="ABC_transporter-like_CS"/>
</dbReference>
<dbReference type="PANTHER" id="PTHR43335">
    <property type="entry name" value="ABC TRANSPORTER, ATP-BINDING PROTEIN"/>
    <property type="match status" value="1"/>
</dbReference>
<dbReference type="Proteomes" id="UP000184035">
    <property type="component" value="Unassembled WGS sequence"/>
</dbReference>
<evidence type="ECO:0000256" key="1">
    <source>
        <dbReference type="ARBA" id="ARBA00005417"/>
    </source>
</evidence>
<protein>
    <submittedName>
        <fullName evidence="6">ABC-type multidrug transport system, ATPase component</fullName>
    </submittedName>
</protein>
<evidence type="ECO:0000256" key="4">
    <source>
        <dbReference type="ARBA" id="ARBA00022840"/>
    </source>
</evidence>
<dbReference type="PROSITE" id="PS00211">
    <property type="entry name" value="ABC_TRANSPORTER_1"/>
    <property type="match status" value="1"/>
</dbReference>
<keyword evidence="2" id="KW-0813">Transport</keyword>
<proteinExistence type="inferred from homology"/>
<dbReference type="InterPro" id="IPR003593">
    <property type="entry name" value="AAA+_ATPase"/>
</dbReference>
<dbReference type="PANTHER" id="PTHR43335:SF4">
    <property type="entry name" value="ABC TRANSPORTER, ATP-BINDING PROTEIN"/>
    <property type="match status" value="1"/>
</dbReference>
<dbReference type="AlphaFoldDB" id="A0A1M4SLF3"/>
<dbReference type="RefSeq" id="WP_072892244.1">
    <property type="nucleotide sequence ID" value="NZ_FQVM01000001.1"/>
</dbReference>
<dbReference type="Gene3D" id="3.40.50.300">
    <property type="entry name" value="P-loop containing nucleotide triphosphate hydrolases"/>
    <property type="match status" value="1"/>
</dbReference>
<dbReference type="SUPFAM" id="SSF52540">
    <property type="entry name" value="P-loop containing nucleoside triphosphate hydrolases"/>
    <property type="match status" value="1"/>
</dbReference>
<dbReference type="InterPro" id="IPR027417">
    <property type="entry name" value="P-loop_NTPase"/>
</dbReference>
<dbReference type="PROSITE" id="PS50893">
    <property type="entry name" value="ABC_TRANSPORTER_2"/>
    <property type="match status" value="1"/>
</dbReference>
<dbReference type="STRING" id="1533.SAMN05443638_10178"/>
<organism evidence="6 7">
    <name type="scientific">Clostridium fallax</name>
    <dbReference type="NCBI Taxonomy" id="1533"/>
    <lineage>
        <taxon>Bacteria</taxon>
        <taxon>Bacillati</taxon>
        <taxon>Bacillota</taxon>
        <taxon>Clostridia</taxon>
        <taxon>Eubacteriales</taxon>
        <taxon>Clostridiaceae</taxon>
        <taxon>Clostridium</taxon>
    </lineage>
</organism>
<feature type="domain" description="ABC transporter" evidence="5">
    <location>
        <begin position="6"/>
        <end position="238"/>
    </location>
</feature>
<dbReference type="OrthoDB" id="9809205at2"/>
<keyword evidence="7" id="KW-1185">Reference proteome</keyword>
<evidence type="ECO:0000313" key="7">
    <source>
        <dbReference type="Proteomes" id="UP000184035"/>
    </source>
</evidence>
<dbReference type="SMART" id="SM00382">
    <property type="entry name" value="AAA"/>
    <property type="match status" value="1"/>
</dbReference>
<comment type="similarity">
    <text evidence="1">Belongs to the ABC transporter superfamily.</text>
</comment>
<evidence type="ECO:0000313" key="6">
    <source>
        <dbReference type="EMBL" id="SHE33036.1"/>
    </source>
</evidence>
<dbReference type="EMBL" id="FQVM01000001">
    <property type="protein sequence ID" value="SHE33036.1"/>
    <property type="molecule type" value="Genomic_DNA"/>
</dbReference>
<keyword evidence="4" id="KW-0067">ATP-binding</keyword>
<keyword evidence="3" id="KW-0547">Nucleotide-binding</keyword>
<gene>
    <name evidence="6" type="ORF">SAMN05443638_10178</name>
</gene>
<dbReference type="GO" id="GO:0016887">
    <property type="term" value="F:ATP hydrolysis activity"/>
    <property type="evidence" value="ECO:0007669"/>
    <property type="project" value="InterPro"/>
</dbReference>